<comment type="subcellular location">
    <subcellularLocation>
        <location evidence="1">Nucleus matrix</location>
    </subcellularLocation>
</comment>
<proteinExistence type="inferred from homology"/>
<comment type="caution">
    <text evidence="7">The sequence shown here is derived from an EMBL/GenBank/DDBJ whole genome shotgun (WGS) entry which is preliminary data.</text>
</comment>
<dbReference type="Pfam" id="PF00241">
    <property type="entry name" value="Cofilin_ADF"/>
    <property type="match status" value="1"/>
</dbReference>
<dbReference type="EMBL" id="MTSL01000065">
    <property type="protein sequence ID" value="PJF19339.1"/>
    <property type="molecule type" value="Genomic_DNA"/>
</dbReference>
<evidence type="ECO:0000256" key="2">
    <source>
        <dbReference type="ARBA" id="ARBA00006844"/>
    </source>
</evidence>
<dbReference type="GO" id="GO:0030042">
    <property type="term" value="P:actin filament depolymerization"/>
    <property type="evidence" value="ECO:0007669"/>
    <property type="project" value="InterPro"/>
</dbReference>
<sequence>MSSGIAVDDECLTVFQDLKLRKKYRYITYRLSDDNRAIIVEKSATEGKYDDFAAELPENDCRYAIFDFEYEKSPNEGKRSKICFIVW</sequence>
<dbReference type="STRING" id="1246581.A0A2H9TNN2"/>
<comment type="similarity">
    <text evidence="2">Belongs to the actin-binding proteins ADF family.</text>
</comment>
<dbReference type="InterPro" id="IPR002108">
    <property type="entry name" value="ADF-H"/>
</dbReference>
<evidence type="ECO:0000256" key="5">
    <source>
        <dbReference type="ARBA" id="ARBA00032427"/>
    </source>
</evidence>
<dbReference type="OrthoDB" id="10249245at2759"/>
<organism evidence="7 8">
    <name type="scientific">Paramicrosporidium saccamoebae</name>
    <dbReference type="NCBI Taxonomy" id="1246581"/>
    <lineage>
        <taxon>Eukaryota</taxon>
        <taxon>Fungi</taxon>
        <taxon>Fungi incertae sedis</taxon>
        <taxon>Cryptomycota</taxon>
        <taxon>Cryptomycota incertae sedis</taxon>
        <taxon>Paramicrosporidium</taxon>
    </lineage>
</organism>
<evidence type="ECO:0000256" key="1">
    <source>
        <dbReference type="ARBA" id="ARBA00004109"/>
    </source>
</evidence>
<accession>A0A2H9TNN2</accession>
<evidence type="ECO:0000259" key="6">
    <source>
        <dbReference type="PROSITE" id="PS51263"/>
    </source>
</evidence>
<dbReference type="GO" id="GO:0003779">
    <property type="term" value="F:actin binding"/>
    <property type="evidence" value="ECO:0007669"/>
    <property type="project" value="UniProtKB-KW"/>
</dbReference>
<dbReference type="CDD" id="cd11286">
    <property type="entry name" value="ADF_cofilin_like"/>
    <property type="match status" value="1"/>
</dbReference>
<keyword evidence="4" id="KW-0009">Actin-binding</keyword>
<evidence type="ECO:0000256" key="3">
    <source>
        <dbReference type="ARBA" id="ARBA00015630"/>
    </source>
</evidence>
<keyword evidence="8" id="KW-1185">Reference proteome</keyword>
<dbReference type="Gene3D" id="3.40.20.10">
    <property type="entry name" value="Severin"/>
    <property type="match status" value="1"/>
</dbReference>
<name>A0A2H9TNN2_9FUNG</name>
<evidence type="ECO:0000256" key="4">
    <source>
        <dbReference type="ARBA" id="ARBA00023203"/>
    </source>
</evidence>
<protein>
    <recommendedName>
        <fullName evidence="3">Cofilin</fullName>
    </recommendedName>
    <alternativeName>
        <fullName evidence="5">Actin-depolymerizing factor 1</fullName>
    </alternativeName>
</protein>
<dbReference type="GO" id="GO:0016363">
    <property type="term" value="C:nuclear matrix"/>
    <property type="evidence" value="ECO:0007669"/>
    <property type="project" value="UniProtKB-SubCell"/>
</dbReference>
<evidence type="ECO:0000313" key="8">
    <source>
        <dbReference type="Proteomes" id="UP000240830"/>
    </source>
</evidence>
<dbReference type="InterPro" id="IPR029006">
    <property type="entry name" value="ADF-H/Gelsolin-like_dom_sf"/>
</dbReference>
<reference evidence="7 8" key="1">
    <citation type="submission" date="2016-10" db="EMBL/GenBank/DDBJ databases">
        <title>The genome of Paramicrosporidium saccamoebae is the missing link in understanding Cryptomycota and Microsporidia evolution.</title>
        <authorList>
            <person name="Quandt C.A."/>
            <person name="Beaudet D."/>
            <person name="Corsaro D."/>
            <person name="Michel R."/>
            <person name="Corradi N."/>
            <person name="James T."/>
        </authorList>
    </citation>
    <scope>NUCLEOTIDE SEQUENCE [LARGE SCALE GENOMIC DNA]</scope>
    <source>
        <strain evidence="7 8">KSL3</strain>
    </source>
</reference>
<dbReference type="PROSITE" id="PS51263">
    <property type="entry name" value="ADF_H"/>
    <property type="match status" value="1"/>
</dbReference>
<dbReference type="PANTHER" id="PTHR11913">
    <property type="entry name" value="COFILIN-RELATED"/>
    <property type="match status" value="1"/>
</dbReference>
<dbReference type="Proteomes" id="UP000240830">
    <property type="component" value="Unassembled WGS sequence"/>
</dbReference>
<feature type="domain" description="ADF-H" evidence="6">
    <location>
        <begin position="2"/>
        <end position="87"/>
    </location>
</feature>
<dbReference type="InterPro" id="IPR017904">
    <property type="entry name" value="ADF/Cofilin"/>
</dbReference>
<dbReference type="GO" id="GO:0015629">
    <property type="term" value="C:actin cytoskeleton"/>
    <property type="evidence" value="ECO:0007669"/>
    <property type="project" value="InterPro"/>
</dbReference>
<gene>
    <name evidence="7" type="ORF">PSACC_00851</name>
</gene>
<dbReference type="SUPFAM" id="SSF55753">
    <property type="entry name" value="Actin depolymerizing proteins"/>
    <property type="match status" value="1"/>
</dbReference>
<dbReference type="AlphaFoldDB" id="A0A2H9TNN2"/>
<evidence type="ECO:0000313" key="7">
    <source>
        <dbReference type="EMBL" id="PJF19339.1"/>
    </source>
</evidence>